<keyword evidence="4" id="KW-1185">Reference proteome</keyword>
<dbReference type="OrthoDB" id="6154712at2759"/>
<dbReference type="Pfam" id="PF00400">
    <property type="entry name" value="WD40"/>
    <property type="match status" value="4"/>
</dbReference>
<keyword evidence="1" id="KW-0853">WD repeat</keyword>
<dbReference type="Proteomes" id="UP000218231">
    <property type="component" value="Unassembled WGS sequence"/>
</dbReference>
<dbReference type="InterPro" id="IPR001680">
    <property type="entry name" value="WD40_rpt"/>
</dbReference>
<dbReference type="EMBL" id="LIAE01007279">
    <property type="protein sequence ID" value="PAV80355.1"/>
    <property type="molecule type" value="Genomic_DNA"/>
</dbReference>
<evidence type="ECO:0000313" key="4">
    <source>
        <dbReference type="Proteomes" id="UP000218231"/>
    </source>
</evidence>
<dbReference type="PANTHER" id="PTHR45589">
    <property type="entry name" value="WD REPEAT DOMAIN 62, ISOFORM G"/>
    <property type="match status" value="1"/>
</dbReference>
<protein>
    <submittedName>
        <fullName evidence="3">Uncharacterized protein</fullName>
    </submittedName>
</protein>
<dbReference type="InterPro" id="IPR015943">
    <property type="entry name" value="WD40/YVTN_repeat-like_dom_sf"/>
</dbReference>
<feature type="repeat" description="WD" evidence="1">
    <location>
        <begin position="363"/>
        <end position="410"/>
    </location>
</feature>
<dbReference type="PANTHER" id="PTHR45589:SF3">
    <property type="entry name" value="WD REPEAT-CONTAINING PROTEIN 62"/>
    <property type="match status" value="1"/>
</dbReference>
<dbReference type="InterPro" id="IPR052779">
    <property type="entry name" value="WDR62"/>
</dbReference>
<dbReference type="SMART" id="SM00320">
    <property type="entry name" value="WD40"/>
    <property type="match status" value="9"/>
</dbReference>
<name>A0A2A2L2I5_9BILA</name>
<feature type="region of interest" description="Disordered" evidence="2">
    <location>
        <begin position="798"/>
        <end position="818"/>
    </location>
</feature>
<feature type="compositionally biased region" description="Polar residues" evidence="2">
    <location>
        <begin position="1153"/>
        <end position="1171"/>
    </location>
</feature>
<feature type="compositionally biased region" description="Polar residues" evidence="2">
    <location>
        <begin position="1351"/>
        <end position="1370"/>
    </location>
</feature>
<feature type="compositionally biased region" description="Polar residues" evidence="2">
    <location>
        <begin position="953"/>
        <end position="967"/>
    </location>
</feature>
<feature type="compositionally biased region" description="Polar residues" evidence="2">
    <location>
        <begin position="1010"/>
        <end position="1019"/>
    </location>
</feature>
<feature type="region of interest" description="Disordered" evidence="2">
    <location>
        <begin position="1313"/>
        <end position="1370"/>
    </location>
</feature>
<dbReference type="Gene3D" id="2.130.10.10">
    <property type="entry name" value="YVTN repeat-like/Quinoprotein amine dehydrogenase"/>
    <property type="match status" value="3"/>
</dbReference>
<reference evidence="3 4" key="1">
    <citation type="journal article" date="2017" name="Curr. Biol.">
        <title>Genome architecture and evolution of a unichromosomal asexual nematode.</title>
        <authorList>
            <person name="Fradin H."/>
            <person name="Zegar C."/>
            <person name="Gutwein M."/>
            <person name="Lucas J."/>
            <person name="Kovtun M."/>
            <person name="Corcoran D."/>
            <person name="Baugh L.R."/>
            <person name="Kiontke K."/>
            <person name="Gunsalus K."/>
            <person name="Fitch D.H."/>
            <person name="Piano F."/>
        </authorList>
    </citation>
    <scope>NUCLEOTIDE SEQUENCE [LARGE SCALE GENOMIC DNA]</scope>
    <source>
        <strain evidence="3">PF1309</strain>
    </source>
</reference>
<feature type="compositionally biased region" description="Polar residues" evidence="2">
    <location>
        <begin position="1542"/>
        <end position="1555"/>
    </location>
</feature>
<evidence type="ECO:0000256" key="2">
    <source>
        <dbReference type="SAM" id="MobiDB-lite"/>
    </source>
</evidence>
<feature type="region of interest" description="Disordered" evidence="2">
    <location>
        <begin position="1208"/>
        <end position="1249"/>
    </location>
</feature>
<comment type="caution">
    <text evidence="3">The sequence shown here is derived from an EMBL/GenBank/DDBJ whole genome shotgun (WGS) entry which is preliminary data.</text>
</comment>
<feature type="region of interest" description="Disordered" evidence="2">
    <location>
        <begin position="1427"/>
        <end position="1448"/>
    </location>
</feature>
<feature type="region of interest" description="Disordered" evidence="2">
    <location>
        <begin position="861"/>
        <end position="894"/>
    </location>
</feature>
<dbReference type="InterPro" id="IPR036322">
    <property type="entry name" value="WD40_repeat_dom_sf"/>
</dbReference>
<proteinExistence type="predicted"/>
<gene>
    <name evidence="3" type="ORF">WR25_20641</name>
</gene>
<sequence length="1555" mass="170477">MSRDLRENARLERLIGRSPLSPSGIAVNEKTKKVAYLAGKSTIVVSNLNGFGKESHIQGTLRNRNIEFTTLDFSACGRYIATGESGSNACVRIWEIVDSSSKAEPKGCHQIRELQMHSNTISAVKFTNNGHFVISAGSELDGHLVVWDWRQTRSVFQGKISGPVGALAVSPDSLQVVSVGAKSVKYWTLPSSPDYVDKERDFNMRSAILADKRSLVFIDALFISSQRLLVASQDGQVIELVNKKFVRTYTWVDKGLLATCLSLTGSGVAIGFDDGSVRILSIDSESLNHADELRCPLFVGNDPSMVKDPSSFSEFRHVPNGARSASVCAIKSDSGNDLIVAHADRSLVFYRKEDASWMFRGTSQAHVGTVSDIQFYPPQFDYLPRGSFITGGRDGTIKIWNLHPASLAQSSKNLLCPNLIKVIPLEDDYEALVDNIHLAPLSATTGLSCLRISPDGQHLVAGAHNGHLNLVDLTDPDCVHFDSIAAHEGTVTALVYSDFRVKEYPQLLASSGIDHFVHIFRRSSSYQPIYVLSEHHSPVTSCLFAEGSANAYLYTSGLDRLMIQWRIDNDAEGVVFTRDTQDQLPFEMSVMRQSRLGQKVAITCGDGQIRTFEPGQLQNLANQRGIVVDDRLALDNIAFDPSGSYALTIVQDSYIALIDIRNGQSLAVIPTANSSATAASFSNDCKTVLYTSIDGCVFIYRLANAVVSRLAATKRVIEEAMRRTPSPDSLLGSESEDISEFSHYSPPEFDSDTSFEISTAGGHFLSLPVTSRSKANQDNRSSLLPTIQQAQVQRRSTSNLLGVDQPPNQGDVSDYESQSDFISKRTPFVEVPQEATSSSMINLRDVTGIQSARPVLITRNVDIGGQQQNGQLPPKGRRKWTDLPPEPIDTNSNYYGLPLQTDHQQHHAQMQQMAPRTTQFGVSWSPSSVNSTASMTSSISSASSPSYPGGVGQQTNPYRVPQSNVNDTPFGRQNKERESLSKRHIQEGGMNEQRTIWSPLSSSSPASQPRRVSNLSATRNGALPPSGAAAAALLRRQLCQYPTKSDKSASPEVSKSTVVEVEKTEKVNGNGHLFRPGRGRSRTVVVDAKDLARAVEHERNVQWKAADDYFSSSNLHLRSRSQSPNKLAVQAGLTANSSQLTKGMEQKRRDSDMSYSMIATNGLGNSRSNLRGMNGDETRKSTEALNKLAAVRSKLHQSSENLRKSSDNLMAFNSPAGGDSNDPHRNVRTTSSGNLRHSIGGAGGAQLEPFGTFDVDVRSRSGSMSSLAHSRILARSMGNINASSSNSSTQSSAPRKKLQETLDMLKKASNPDLTQIDQYDDSTANGAFDGNRFRGAVQKRVDRYRPRNRGNMRNQTSEESDSNTSDASPLNQSIRRAGVFGGAMNQNRYGDSSTSACQANRRLYEQQQNRPTTSTPRRTTNYLAQRMNGDITGPDLGSDESPRSSMNPHEWQQLLGSRTDPNSSQLVRHVQDCMDQLQVCADKTVQAKKMIENDSSLSEDVKKVIICQLDMAMERATEKLANQSSRPEDRNGNDYTPIKGPQTYTVIKQNLSNHR</sequence>
<evidence type="ECO:0000256" key="1">
    <source>
        <dbReference type="PROSITE-ProRule" id="PRU00221"/>
    </source>
</evidence>
<organism evidence="3 4">
    <name type="scientific">Diploscapter pachys</name>
    <dbReference type="NCBI Taxonomy" id="2018661"/>
    <lineage>
        <taxon>Eukaryota</taxon>
        <taxon>Metazoa</taxon>
        <taxon>Ecdysozoa</taxon>
        <taxon>Nematoda</taxon>
        <taxon>Chromadorea</taxon>
        <taxon>Rhabditida</taxon>
        <taxon>Rhabditina</taxon>
        <taxon>Rhabditomorpha</taxon>
        <taxon>Rhabditoidea</taxon>
        <taxon>Rhabditidae</taxon>
        <taxon>Diploscapter</taxon>
    </lineage>
</organism>
<dbReference type="STRING" id="2018661.A0A2A2L2I5"/>
<accession>A0A2A2L2I5</accession>
<feature type="region of interest" description="Disordered" evidence="2">
    <location>
        <begin position="723"/>
        <end position="745"/>
    </location>
</feature>
<feature type="region of interest" description="Disordered" evidence="2">
    <location>
        <begin position="1518"/>
        <end position="1555"/>
    </location>
</feature>
<dbReference type="SUPFAM" id="SSF50978">
    <property type="entry name" value="WD40 repeat-like"/>
    <property type="match status" value="2"/>
</dbReference>
<feature type="compositionally biased region" description="Low complexity" evidence="2">
    <location>
        <begin position="998"/>
        <end position="1009"/>
    </location>
</feature>
<evidence type="ECO:0000313" key="3">
    <source>
        <dbReference type="EMBL" id="PAV80355.1"/>
    </source>
</evidence>
<dbReference type="PROSITE" id="PS50082">
    <property type="entry name" value="WD_REPEATS_2"/>
    <property type="match status" value="1"/>
</dbReference>
<feature type="region of interest" description="Disordered" evidence="2">
    <location>
        <begin position="1133"/>
        <end position="1180"/>
    </location>
</feature>
<feature type="region of interest" description="Disordered" evidence="2">
    <location>
        <begin position="921"/>
        <end position="1024"/>
    </location>
</feature>
<feature type="compositionally biased region" description="Basic and acidic residues" evidence="2">
    <location>
        <begin position="973"/>
        <end position="986"/>
    </location>
</feature>
<feature type="compositionally biased region" description="Low complexity" evidence="2">
    <location>
        <begin position="925"/>
        <end position="946"/>
    </location>
</feature>
<feature type="compositionally biased region" description="Polar residues" evidence="2">
    <location>
        <begin position="1313"/>
        <end position="1325"/>
    </location>
</feature>